<dbReference type="EMBL" id="CBMI010000729">
    <property type="protein sequence ID" value="CEG04271.1"/>
    <property type="molecule type" value="Genomic_DNA"/>
</dbReference>
<organism evidence="2">
    <name type="scientific">Fusarium clavum</name>
    <dbReference type="NCBI Taxonomy" id="2594811"/>
    <lineage>
        <taxon>Eukaryota</taxon>
        <taxon>Fungi</taxon>
        <taxon>Dikarya</taxon>
        <taxon>Ascomycota</taxon>
        <taxon>Pezizomycotina</taxon>
        <taxon>Sordariomycetes</taxon>
        <taxon>Hypocreomycetidae</taxon>
        <taxon>Hypocreales</taxon>
        <taxon>Nectriaceae</taxon>
        <taxon>Fusarium</taxon>
        <taxon>Fusarium incarnatum-equiseti species complex</taxon>
    </lineage>
</organism>
<feature type="transmembrane region" description="Helical" evidence="1">
    <location>
        <begin position="29"/>
        <end position="49"/>
    </location>
</feature>
<reference evidence="2" key="1">
    <citation type="submission" date="2013-05" db="EMBL/GenBank/DDBJ databases">
        <title>Draft genome sequences of six wheat associated Fusarium spp. isolates.</title>
        <authorList>
            <person name="Moolhuijzen P.M."/>
            <person name="Manners J.M."/>
            <person name="Wilcox S."/>
            <person name="Bellgard M.I."/>
            <person name="Gardiner D.M."/>
        </authorList>
    </citation>
    <scope>NUCLEOTIDE SEQUENCE</scope>
    <source>
        <strain evidence="2">CS3069</strain>
    </source>
</reference>
<protein>
    <submittedName>
        <fullName evidence="2">WGS project CBMI000000000 data, contig CS3069_c000731</fullName>
    </submittedName>
</protein>
<gene>
    <name evidence="2" type="ORF">BN850_0034850</name>
</gene>
<accession>A0A090N5C1</accession>
<name>A0A090N5C1_9HYPO</name>
<keyword evidence="1" id="KW-0472">Membrane</keyword>
<evidence type="ECO:0000256" key="1">
    <source>
        <dbReference type="SAM" id="Phobius"/>
    </source>
</evidence>
<sequence length="63" mass="7045">MSSECADSLETMIIWSSTTSGYPKVVLKFTRMTCEATAVTALVLGLARFRIKVTQNRRLGRTF</sequence>
<evidence type="ECO:0000313" key="2">
    <source>
        <dbReference type="EMBL" id="CEG04271.1"/>
    </source>
</evidence>
<comment type="caution">
    <text evidence="2">The sequence shown here is derived from an EMBL/GenBank/DDBJ whole genome shotgun (WGS) entry which is preliminary data.</text>
</comment>
<keyword evidence="1" id="KW-0812">Transmembrane</keyword>
<keyword evidence="1" id="KW-1133">Transmembrane helix</keyword>
<dbReference type="AlphaFoldDB" id="A0A090N5C1"/>
<proteinExistence type="predicted"/>